<feature type="signal peptide" evidence="2">
    <location>
        <begin position="1"/>
        <end position="24"/>
    </location>
</feature>
<evidence type="ECO:0000313" key="4">
    <source>
        <dbReference type="Proteomes" id="UP001501844"/>
    </source>
</evidence>
<evidence type="ECO:0000313" key="3">
    <source>
        <dbReference type="EMBL" id="GAA4314283.1"/>
    </source>
</evidence>
<dbReference type="EMBL" id="BAABGX010000003">
    <property type="protein sequence ID" value="GAA4314283.1"/>
    <property type="molecule type" value="Genomic_DNA"/>
</dbReference>
<feature type="coiled-coil region" evidence="1">
    <location>
        <begin position="513"/>
        <end position="540"/>
    </location>
</feature>
<keyword evidence="4" id="KW-1185">Reference proteome</keyword>
<evidence type="ECO:0000256" key="1">
    <source>
        <dbReference type="SAM" id="Coils"/>
    </source>
</evidence>
<dbReference type="Proteomes" id="UP001501844">
    <property type="component" value="Unassembled WGS sequence"/>
</dbReference>
<evidence type="ECO:0000256" key="2">
    <source>
        <dbReference type="SAM" id="SignalP"/>
    </source>
</evidence>
<keyword evidence="2" id="KW-0732">Signal</keyword>
<gene>
    <name evidence="3" type="ORF">GCM10023183_34430</name>
</gene>
<dbReference type="RefSeq" id="WP_345168985.1">
    <property type="nucleotide sequence ID" value="NZ_BAABGX010000003.1"/>
</dbReference>
<name>A0ABP8FZL9_9BACT</name>
<protein>
    <submittedName>
        <fullName evidence="3">Uncharacterized protein</fullName>
    </submittedName>
</protein>
<keyword evidence="1" id="KW-0175">Coiled coil</keyword>
<accession>A0ABP8FZL9</accession>
<proteinExistence type="predicted"/>
<comment type="caution">
    <text evidence="3">The sequence shown here is derived from an EMBL/GenBank/DDBJ whole genome shotgun (WGS) entry which is preliminary data.</text>
</comment>
<sequence>MRTTLLTKAFLLVFLCCATTVARAQDMIETRLGYNYLDKFEFSDEWQYLTTDMYLLNAGQFTKVINELEQGTTKARRRDYINLESLFISAQLKNAKLFGQQPIVYPLFNFAIDNSKKEYTTHISDHLDAIRIIDKLPLAADERNIDAVVEAKLFTADSRELFFNIIANQLTNIGKLATPQVAMLSLVGEFGNLLRNAAKRQEYKFSSTIRLYEGQNFDTRLHSVRVYVFVPSFAKVPALRTARLTELLSNSPQGFEKQKLEAAMNFKDYPVLVVANYKSLYKMDALTGSEISSETIERRRVRIEQAYTAGLVNDDAYKQEKFFVEYLRNFADLKQNLNSYRLNYKNNSPEANAKTLFAVIQDYKRLKTLARQRDNEFARNSTYQRIFKGEYQSILASADGYMETDHNLKNGKELVNTLLELDQEQSKPFTVAQREFYLNKLYSVELPGPEFLATTLEGEAFTRQVNRLESAQYNDLFAKEVSRLREATPTEETIAQRNALLEKSSTTKCRTCREDVKQSVRVFNQRLEEKELEKERARRLDLGQQIERNVIVWLKQDACMENAFKTQYPTDVLPAHIQRLREKKEELKREIYELEGIQKTPPVDPKSDLLKEHNQRLAGRLKLLEQGYADICTAEKSLCGCE</sequence>
<organism evidence="3 4">
    <name type="scientific">Nibribacter koreensis</name>
    <dbReference type="NCBI Taxonomy" id="1084519"/>
    <lineage>
        <taxon>Bacteria</taxon>
        <taxon>Pseudomonadati</taxon>
        <taxon>Bacteroidota</taxon>
        <taxon>Cytophagia</taxon>
        <taxon>Cytophagales</taxon>
        <taxon>Hymenobacteraceae</taxon>
        <taxon>Nibribacter</taxon>
    </lineage>
</organism>
<feature type="chain" id="PRO_5046499868" evidence="2">
    <location>
        <begin position="25"/>
        <end position="642"/>
    </location>
</feature>
<reference evidence="4" key="1">
    <citation type="journal article" date="2019" name="Int. J. Syst. Evol. Microbiol.">
        <title>The Global Catalogue of Microorganisms (GCM) 10K type strain sequencing project: providing services to taxonomists for standard genome sequencing and annotation.</title>
        <authorList>
            <consortium name="The Broad Institute Genomics Platform"/>
            <consortium name="The Broad Institute Genome Sequencing Center for Infectious Disease"/>
            <person name="Wu L."/>
            <person name="Ma J."/>
        </authorList>
    </citation>
    <scope>NUCLEOTIDE SEQUENCE [LARGE SCALE GENOMIC DNA]</scope>
    <source>
        <strain evidence="4">JCM 17917</strain>
    </source>
</reference>